<feature type="region of interest" description="Disordered" evidence="1">
    <location>
        <begin position="68"/>
        <end position="103"/>
    </location>
</feature>
<evidence type="ECO:0000313" key="3">
    <source>
        <dbReference type="EMBL" id="SIN95505.1"/>
    </source>
</evidence>
<evidence type="ECO:0000313" key="4">
    <source>
        <dbReference type="Proteomes" id="UP000184693"/>
    </source>
</evidence>
<reference evidence="3 4" key="1">
    <citation type="submission" date="2016-11" db="EMBL/GenBank/DDBJ databases">
        <authorList>
            <person name="Jaros S."/>
            <person name="Januszkiewicz K."/>
            <person name="Wedrychowicz H."/>
        </authorList>
    </citation>
    <scope>NUCLEOTIDE SEQUENCE [LARGE SCALE GENOMIC DNA]</scope>
    <source>
        <strain evidence="3 4">GAS86</strain>
    </source>
</reference>
<protein>
    <submittedName>
        <fullName evidence="3">Uncharacterized protein</fullName>
    </submittedName>
</protein>
<gene>
    <name evidence="3" type="ORF">SAMN05444168_1628</name>
</gene>
<evidence type="ECO:0000256" key="2">
    <source>
        <dbReference type="SAM" id="SignalP"/>
    </source>
</evidence>
<feature type="chain" id="PRO_5012862230" evidence="2">
    <location>
        <begin position="34"/>
        <end position="193"/>
    </location>
</feature>
<dbReference type="Proteomes" id="UP000184693">
    <property type="component" value="Unassembled WGS sequence"/>
</dbReference>
<organism evidence="3 4">
    <name type="scientific">Paraburkholderia phenazinium</name>
    <dbReference type="NCBI Taxonomy" id="60549"/>
    <lineage>
        <taxon>Bacteria</taxon>
        <taxon>Pseudomonadati</taxon>
        <taxon>Pseudomonadota</taxon>
        <taxon>Betaproteobacteria</taxon>
        <taxon>Burkholderiales</taxon>
        <taxon>Burkholderiaceae</taxon>
        <taxon>Paraburkholderia</taxon>
    </lineage>
</organism>
<dbReference type="AlphaFoldDB" id="A0A1N6FJS1"/>
<feature type="signal peptide" evidence="2">
    <location>
        <begin position="1"/>
        <end position="33"/>
    </location>
</feature>
<keyword evidence="2" id="KW-0732">Signal</keyword>
<dbReference type="OrthoDB" id="9035609at2"/>
<name>A0A1N6FJS1_9BURK</name>
<dbReference type="EMBL" id="FSRM01000001">
    <property type="protein sequence ID" value="SIN95505.1"/>
    <property type="molecule type" value="Genomic_DNA"/>
</dbReference>
<accession>A0A1N6FJS1</accession>
<proteinExistence type="predicted"/>
<dbReference type="RefSeq" id="WP_074263802.1">
    <property type="nucleotide sequence ID" value="NZ_FSRM01000001.1"/>
</dbReference>
<evidence type="ECO:0000256" key="1">
    <source>
        <dbReference type="SAM" id="MobiDB-lite"/>
    </source>
</evidence>
<sequence>MRLAFRIDLRHFQQPAAICAALLLTALPPGVNAQEPITASSPDTGSVTLASVTPAAVAAPDTAVSDTADTATASTNTSATTSAATSATTATDPSANTANTAAPVSDLAGDPLSIPAAATTANDLALDDQALSQQRGGFGGMLMVAATPQLMHGNASGGNHVTLWDEIAPPSPMPIPVDVARSAQGNVTTYQRN</sequence>